<evidence type="ECO:0000313" key="1">
    <source>
        <dbReference type="EMBL" id="CAB4261905.1"/>
    </source>
</evidence>
<sequence>MTSGYLFLRSTTCCSKGVNLAGGLEEGEGFGTSDDGSKSLWRNFWWREGLSAVGIELWVWGKSLGSLDGLGDEEVRWEERRVHLEGEKLTVAVILGGGVGG</sequence>
<dbReference type="AlphaFoldDB" id="A0A6J5TFY1"/>
<accession>A0A6J5TFY1</accession>
<protein>
    <submittedName>
        <fullName evidence="1">Uncharacterized protein</fullName>
    </submittedName>
</protein>
<name>A0A6J5TFY1_PRUAR</name>
<organism evidence="1 2">
    <name type="scientific">Prunus armeniaca</name>
    <name type="common">Apricot</name>
    <name type="synonym">Armeniaca vulgaris</name>
    <dbReference type="NCBI Taxonomy" id="36596"/>
    <lineage>
        <taxon>Eukaryota</taxon>
        <taxon>Viridiplantae</taxon>
        <taxon>Streptophyta</taxon>
        <taxon>Embryophyta</taxon>
        <taxon>Tracheophyta</taxon>
        <taxon>Spermatophyta</taxon>
        <taxon>Magnoliopsida</taxon>
        <taxon>eudicotyledons</taxon>
        <taxon>Gunneridae</taxon>
        <taxon>Pentapetalae</taxon>
        <taxon>rosids</taxon>
        <taxon>fabids</taxon>
        <taxon>Rosales</taxon>
        <taxon>Rosaceae</taxon>
        <taxon>Amygdaloideae</taxon>
        <taxon>Amygdaleae</taxon>
        <taxon>Prunus</taxon>
    </lineage>
</organism>
<reference evidence="1 2" key="1">
    <citation type="submission" date="2020-05" db="EMBL/GenBank/DDBJ databases">
        <authorList>
            <person name="Campoy J."/>
            <person name="Schneeberger K."/>
            <person name="Spophaly S."/>
        </authorList>
    </citation>
    <scope>NUCLEOTIDE SEQUENCE [LARGE SCALE GENOMIC DNA]</scope>
    <source>
        <strain evidence="1">PruArmRojPasFocal</strain>
    </source>
</reference>
<proteinExistence type="predicted"/>
<evidence type="ECO:0000313" key="2">
    <source>
        <dbReference type="Proteomes" id="UP000507222"/>
    </source>
</evidence>
<dbReference type="EMBL" id="CAEKDK010000001">
    <property type="protein sequence ID" value="CAB4261905.1"/>
    <property type="molecule type" value="Genomic_DNA"/>
</dbReference>
<gene>
    <name evidence="1" type="ORF">CURHAP_LOCUS883</name>
</gene>
<dbReference type="Proteomes" id="UP000507222">
    <property type="component" value="Unassembled WGS sequence"/>
</dbReference>